<dbReference type="OrthoDB" id="3344215at2"/>
<keyword evidence="2" id="KW-1185">Reference proteome</keyword>
<reference evidence="1 2" key="1">
    <citation type="submission" date="2014-10" db="EMBL/GenBank/DDBJ databases">
        <title>Draft genome sequence of Actinoplanes utahensis NRRL 12052.</title>
        <authorList>
            <person name="Velasco-Bucheli B."/>
            <person name="del Cerro C."/>
            <person name="Hormigo D."/>
            <person name="Garcia J.L."/>
            <person name="Acebal C."/>
            <person name="Arroyo M."/>
            <person name="de la Mata I."/>
        </authorList>
    </citation>
    <scope>NUCLEOTIDE SEQUENCE [LARGE SCALE GENOMIC DNA]</scope>
    <source>
        <strain evidence="1 2">NRRL 12052</strain>
    </source>
</reference>
<dbReference type="EMBL" id="JRTT01000011">
    <property type="protein sequence ID" value="KHD77360.1"/>
    <property type="molecule type" value="Genomic_DNA"/>
</dbReference>
<dbReference type="STRING" id="1869.MB27_11410"/>
<dbReference type="AlphaFoldDB" id="A0A0A6UML6"/>
<proteinExistence type="predicted"/>
<sequence>MPIDTGLGREPLPVETPDDVAVLVEHLQRGDLEKRFLGDHFAYLAGTRPELFRPYQELVIDGLLDRFEVVFDDLCVLFGGAPDRCVEILAGRLRSDRSLQDAWVLGSIGTGAALAAVAEDVRDGGDRSDYEDSGIWIPPTGPAEFRFTPRRQAVFLELGDFPDAAHPVGLPVDRVVRDPSTSPVAWHYVSLRLADVPGLPSWPASHAHLVGPASRDPGVLFAGIGPDGRYQDERLILDEEPEEDWFEDDPEFGRGRAVLRPYGPDLVYTNGHTHATPGLVGTAGGPPIGLYPNPLCPSCKRLMFHAATVTTDIREHGSGFRSLFLCEDCHRTATTASGWN</sequence>
<evidence type="ECO:0000313" key="2">
    <source>
        <dbReference type="Proteomes" id="UP000054537"/>
    </source>
</evidence>
<organism evidence="1 2">
    <name type="scientific">Actinoplanes utahensis</name>
    <dbReference type="NCBI Taxonomy" id="1869"/>
    <lineage>
        <taxon>Bacteria</taxon>
        <taxon>Bacillati</taxon>
        <taxon>Actinomycetota</taxon>
        <taxon>Actinomycetes</taxon>
        <taxon>Micromonosporales</taxon>
        <taxon>Micromonosporaceae</taxon>
        <taxon>Actinoplanes</taxon>
    </lineage>
</organism>
<comment type="caution">
    <text evidence="1">The sequence shown here is derived from an EMBL/GenBank/DDBJ whole genome shotgun (WGS) entry which is preliminary data.</text>
</comment>
<gene>
    <name evidence="1" type="ORF">MB27_11410</name>
</gene>
<dbReference type="eggNOG" id="ENOG503228R">
    <property type="taxonomic scope" value="Bacteria"/>
</dbReference>
<dbReference type="Proteomes" id="UP000054537">
    <property type="component" value="Unassembled WGS sequence"/>
</dbReference>
<name>A0A0A6UML6_ACTUT</name>
<protein>
    <submittedName>
        <fullName evidence="1">Uncharacterized protein</fullName>
    </submittedName>
</protein>
<evidence type="ECO:0000313" key="1">
    <source>
        <dbReference type="EMBL" id="KHD77360.1"/>
    </source>
</evidence>
<dbReference type="RefSeq" id="WP_043524262.1">
    <property type="nucleotide sequence ID" value="NZ_BAABKU010000020.1"/>
</dbReference>
<accession>A0A0A6UML6</accession>